<keyword evidence="1" id="KW-1133">Transmembrane helix</keyword>
<feature type="transmembrane region" description="Helical" evidence="1">
    <location>
        <begin position="118"/>
        <end position="136"/>
    </location>
</feature>
<evidence type="ECO:0000313" key="3">
    <source>
        <dbReference type="Proteomes" id="UP000016644"/>
    </source>
</evidence>
<feature type="transmembrane region" description="Helical" evidence="1">
    <location>
        <begin position="57"/>
        <end position="76"/>
    </location>
</feature>
<feature type="transmembrane region" description="Helical" evidence="1">
    <location>
        <begin position="340"/>
        <end position="363"/>
    </location>
</feature>
<gene>
    <name evidence="2" type="ORF">HMPREF0495_01053</name>
</gene>
<feature type="transmembrane region" description="Helical" evidence="1">
    <location>
        <begin position="148"/>
        <end position="167"/>
    </location>
</feature>
<dbReference type="EMBL" id="AWVK01000040">
    <property type="protein sequence ID" value="ERK44238.1"/>
    <property type="molecule type" value="Genomic_DNA"/>
</dbReference>
<feature type="transmembrane region" description="Helical" evidence="1">
    <location>
        <begin position="214"/>
        <end position="231"/>
    </location>
</feature>
<name>U2QSF3_LEVBR</name>
<feature type="transmembrane region" description="Helical" evidence="1">
    <location>
        <begin position="173"/>
        <end position="194"/>
    </location>
</feature>
<feature type="transmembrane region" description="Helical" evidence="1">
    <location>
        <begin position="299"/>
        <end position="319"/>
    </location>
</feature>
<feature type="transmembrane region" description="Helical" evidence="1">
    <location>
        <begin position="430"/>
        <end position="452"/>
    </location>
</feature>
<evidence type="ECO:0000313" key="2">
    <source>
        <dbReference type="EMBL" id="ERK44238.1"/>
    </source>
</evidence>
<keyword evidence="1" id="KW-0812">Transmembrane</keyword>
<protein>
    <submittedName>
        <fullName evidence="2">Uncharacterized protein</fullName>
    </submittedName>
</protein>
<feature type="transmembrane region" description="Helical" evidence="1">
    <location>
        <begin position="237"/>
        <end position="259"/>
    </location>
</feature>
<dbReference type="PATRIC" id="fig|649758.3.peg.941"/>
<feature type="transmembrane region" description="Helical" evidence="1">
    <location>
        <begin position="271"/>
        <end position="293"/>
    </location>
</feature>
<feature type="transmembrane region" description="Helical" evidence="1">
    <location>
        <begin position="29"/>
        <end position="51"/>
    </location>
</feature>
<comment type="caution">
    <text evidence="2">The sequence shown here is derived from an EMBL/GenBank/DDBJ whole genome shotgun (WGS) entry which is preliminary data.</text>
</comment>
<reference evidence="2 3" key="1">
    <citation type="submission" date="2013-06" db="EMBL/GenBank/DDBJ databases">
        <authorList>
            <person name="Weinstock G."/>
            <person name="Sodergren E."/>
            <person name="Lobos E.A."/>
            <person name="Fulton L."/>
            <person name="Fulton R."/>
            <person name="Courtney L."/>
            <person name="Fronick C."/>
            <person name="O'Laughlin M."/>
            <person name="Godfrey J."/>
            <person name="Wilson R.M."/>
            <person name="Miner T."/>
            <person name="Farmer C."/>
            <person name="Delehaunty K."/>
            <person name="Cordes M."/>
            <person name="Minx P."/>
            <person name="Tomlinson C."/>
            <person name="Chen J."/>
            <person name="Wollam A."/>
            <person name="Pepin K.H."/>
            <person name="Bhonagiri V."/>
            <person name="Zhang X."/>
            <person name="Warren W."/>
            <person name="Mitreva M."/>
            <person name="Mardis E.R."/>
            <person name="Wilson R.K."/>
        </authorList>
    </citation>
    <scope>NUCLEOTIDE SEQUENCE [LARGE SCALE GENOMIC DNA]</scope>
    <source>
        <strain evidence="2 3">ATCC 14869</strain>
    </source>
</reference>
<proteinExistence type="predicted"/>
<sequence length="459" mass="51839">MEFAILGLNNFEELMTVARFRQAGIDFSIGTLNFLANVGIMLPYILILLRYQQTQSTTFLIALVAFYISRAASIFYTKRLNLNSTTYLLVTLILGALGSLLFALSSSVGWLIIGSLLWGYSAATIWPYFLTIKLHLTHTTSFKMKRLYWLVFALLGIMLAIDLSLGLSYTLTFSVLALLYLGAIPGGVLLGNFVNDFYQHRSHKIHRLHHIWRWLLSLIGFAGIAVLTTLRKAHLNLPSWVTLTIIAIALIVFSIELYSDRHVLPDYKMRLLNRGFLISFVLLFNSFFAYFYWGSIGMYLVFGLYLLGFEAGYAVFQVLAKHQTALAQRLSQGSLIVGHLLLLIPWRLSYLVALLLITLYIGYDNPTINTTLYEATDIDHDLAIVHKYRFSTYGGLLGQLTMFGLLVAVSAIMAQPLLAFFSPTNADHFWLYNVALNWPLILISLGISLGNIRHEPQHI</sequence>
<dbReference type="Proteomes" id="UP000016644">
    <property type="component" value="Unassembled WGS sequence"/>
</dbReference>
<keyword evidence="1" id="KW-0472">Membrane</keyword>
<feature type="transmembrane region" description="Helical" evidence="1">
    <location>
        <begin position="396"/>
        <end position="418"/>
    </location>
</feature>
<dbReference type="HOGENOM" id="CLU_609417_0_0_9"/>
<evidence type="ECO:0000256" key="1">
    <source>
        <dbReference type="SAM" id="Phobius"/>
    </source>
</evidence>
<organism evidence="2 3">
    <name type="scientific">Levilactobacillus brevis ATCC 14869 = DSM 20054</name>
    <dbReference type="NCBI Taxonomy" id="649758"/>
    <lineage>
        <taxon>Bacteria</taxon>
        <taxon>Bacillati</taxon>
        <taxon>Bacillota</taxon>
        <taxon>Bacilli</taxon>
        <taxon>Lactobacillales</taxon>
        <taxon>Lactobacillaceae</taxon>
        <taxon>Levilactobacillus</taxon>
    </lineage>
</organism>
<accession>U2QSF3</accession>
<feature type="transmembrane region" description="Helical" evidence="1">
    <location>
        <begin position="88"/>
        <end position="112"/>
    </location>
</feature>
<dbReference type="AlphaFoldDB" id="U2QSF3"/>